<dbReference type="EMBL" id="KY464836">
    <property type="protein sequence ID" value="AQT27809.1"/>
    <property type="molecule type" value="Genomic_DNA"/>
</dbReference>
<name>A0A1S6L1E9_9CAUD</name>
<protein>
    <submittedName>
        <fullName evidence="1">Uncharacterized protein</fullName>
    </submittedName>
</protein>
<dbReference type="KEGG" id="vg:54979933"/>
<evidence type="ECO:0000313" key="1">
    <source>
        <dbReference type="EMBL" id="AQT27809.1"/>
    </source>
</evidence>
<keyword evidence="2" id="KW-1185">Reference proteome</keyword>
<organism evidence="1 2">
    <name type="scientific">Ralstonia phage RS-PI-1</name>
    <dbReference type="NCBI Taxonomy" id="1958965"/>
    <lineage>
        <taxon>Viruses</taxon>
        <taxon>Duplodnaviria</taxon>
        <taxon>Heunggongvirae</taxon>
        <taxon>Uroviricota</taxon>
        <taxon>Caudoviricetes</taxon>
        <taxon>Autographivirales</taxon>
        <taxon>Autonotataviridae</taxon>
        <taxon>Ampunavirus</taxon>
        <taxon>Ampunavirus RSPI1</taxon>
    </lineage>
</organism>
<dbReference type="GeneID" id="54979933"/>
<dbReference type="RefSeq" id="YP_009789786.1">
    <property type="nucleotide sequence ID" value="NC_047816.1"/>
</dbReference>
<proteinExistence type="predicted"/>
<evidence type="ECO:0000313" key="2">
    <source>
        <dbReference type="Proteomes" id="UP000224348"/>
    </source>
</evidence>
<dbReference type="Proteomes" id="UP000224348">
    <property type="component" value="Segment"/>
</dbReference>
<reference evidence="1 2" key="1">
    <citation type="submission" date="2017-01" db="EMBL/GenBank/DDBJ databases">
        <title>Isolation and complete genomic analysis of a novel lytic bacteriophage infecting the Ralstonia solanacearum.</title>
        <authorList>
            <person name="Su J."/>
            <person name="Sun H."/>
            <person name="Liu J."/>
            <person name="Guo Z."/>
            <person name="Fan G."/>
            <person name="Gu G."/>
            <person name="Wang G."/>
        </authorList>
    </citation>
    <scope>NUCLEOTIDE SEQUENCE [LARGE SCALE GENOMIC DNA]</scope>
</reference>
<sequence>MSSIITIDERFPECTALDTDKWLDAVLGSEVNLDSATKYVVGYNMPGYMPDMEPAEFDDAQSALSQLRDYLQERLDELEDEGAAEALGFSDEQIDALREALDEDPDDDGEIAFTVCGFAYWIKAETRSLEEVISGKWLMQAEDDIKAAIEAEMGEEYEFTRVDNTYNNENDFSSNFQWQVFYPAGSSDWVYADRAYVAIEVHQGGDVRGNYGRIRLFSVDDLADSGFLDWVLGWNVEYSDGTQVPENDRFSIGYASNPWCEMVDHIKGGDRGLRWSEKHEAFVGWYEDGRAVKVTPYTYAG</sequence>
<accession>A0A1S6L1E9</accession>